<dbReference type="PANTHER" id="PTHR19282">
    <property type="entry name" value="TETRASPANIN"/>
    <property type="match status" value="1"/>
</dbReference>
<accession>A0A484BSC5</accession>
<dbReference type="CDD" id="cd03127">
    <property type="entry name" value="tetraspanin_LEL"/>
    <property type="match status" value="1"/>
</dbReference>
<dbReference type="PANTHER" id="PTHR19282:SF562">
    <property type="entry name" value="AT12771P-RELATED"/>
    <property type="match status" value="1"/>
</dbReference>
<dbReference type="EMBL" id="LSRL02000007">
    <property type="protein sequence ID" value="TDG51677.1"/>
    <property type="molecule type" value="Genomic_DNA"/>
</dbReference>
<evidence type="ECO:0000313" key="7">
    <source>
        <dbReference type="Proteomes" id="UP000295192"/>
    </source>
</evidence>
<reference evidence="6 7" key="1">
    <citation type="journal article" date="2019" name="J. Hered.">
        <title>An Improved Genome Assembly for Drosophila navojoa, the Basal Species in the mojavensis Cluster.</title>
        <authorList>
            <person name="Vanderlinde T."/>
            <person name="Dupim E.G."/>
            <person name="Nazario-Yepiz N.O."/>
            <person name="Carvalho A.B."/>
        </authorList>
    </citation>
    <scope>NUCLEOTIDE SEQUENCE [LARGE SCALE GENOMIC DNA]</scope>
    <source>
        <strain evidence="6">Navoj_Jal97</strain>
        <tissue evidence="6">Whole organism</tissue>
    </source>
</reference>
<feature type="transmembrane region" description="Helical" evidence="5">
    <location>
        <begin position="76"/>
        <end position="94"/>
    </location>
</feature>
<dbReference type="InterPro" id="IPR018499">
    <property type="entry name" value="Tetraspanin/Peripherin"/>
</dbReference>
<comment type="subcellular location">
    <subcellularLocation>
        <location evidence="1">Membrane</location>
        <topology evidence="1">Multi-pass membrane protein</topology>
    </subcellularLocation>
</comment>
<protein>
    <recommendedName>
        <fullName evidence="8">Tetraspanin</fullName>
    </recommendedName>
</protein>
<comment type="caution">
    <text evidence="6">The sequence shown here is derived from an EMBL/GenBank/DDBJ whole genome shotgun (WGS) entry which is preliminary data.</text>
</comment>
<evidence type="ECO:0008006" key="8">
    <source>
        <dbReference type="Google" id="ProtNLM"/>
    </source>
</evidence>
<feature type="transmembrane region" description="Helical" evidence="5">
    <location>
        <begin position="41"/>
        <end position="64"/>
    </location>
</feature>
<dbReference type="Pfam" id="PF00335">
    <property type="entry name" value="Tetraspanin"/>
    <property type="match status" value="1"/>
</dbReference>
<evidence type="ECO:0000256" key="1">
    <source>
        <dbReference type="ARBA" id="ARBA00004141"/>
    </source>
</evidence>
<evidence type="ECO:0000256" key="3">
    <source>
        <dbReference type="ARBA" id="ARBA00022989"/>
    </source>
</evidence>
<dbReference type="OrthoDB" id="6239677at2759"/>
<dbReference type="AlphaFoldDB" id="A0A484BSC5"/>
<feature type="transmembrane region" description="Helical" evidence="5">
    <location>
        <begin position="12"/>
        <end position="35"/>
    </location>
</feature>
<keyword evidence="3 5" id="KW-1133">Transmembrane helix</keyword>
<evidence type="ECO:0000256" key="4">
    <source>
        <dbReference type="ARBA" id="ARBA00023136"/>
    </source>
</evidence>
<sequence>MGCTSGCFKCFLNILNTVYAFFGLLIIGIATMSLSQAPTAYIIYLYVIGVVLFASSIIGCCGICQESVCMTTTYGFILLTLLIVQLFGLFGNSFDEEYIKRFAVEDVDVKWKQEMVERGAMDKIQRTYECCGRNGPEDYVSIGRTTLPDSCYPDGKTNIPYFTTGCVNAAADEFLRFFSYANNSKWGSFAITALLCFCTFYLVQRFRKERRRYTYHY</sequence>
<dbReference type="STRING" id="7232.A0A484BSC5"/>
<dbReference type="Proteomes" id="UP000295192">
    <property type="component" value="Unassembled WGS sequence"/>
</dbReference>
<dbReference type="KEGG" id="dnv:108653317"/>
<dbReference type="SUPFAM" id="SSF48652">
    <property type="entry name" value="Tetraspanin"/>
    <property type="match status" value="1"/>
</dbReference>
<gene>
    <name evidence="6" type="ORF">AWZ03_001737</name>
</gene>
<evidence type="ECO:0000256" key="2">
    <source>
        <dbReference type="ARBA" id="ARBA00022692"/>
    </source>
</evidence>
<feature type="transmembrane region" description="Helical" evidence="5">
    <location>
        <begin position="186"/>
        <end position="203"/>
    </location>
</feature>
<dbReference type="GO" id="GO:0005886">
    <property type="term" value="C:plasma membrane"/>
    <property type="evidence" value="ECO:0007669"/>
    <property type="project" value="TreeGrafter"/>
</dbReference>
<proteinExistence type="predicted"/>
<keyword evidence="4 5" id="KW-0472">Membrane</keyword>
<keyword evidence="7" id="KW-1185">Reference proteome</keyword>
<dbReference type="OMA" id="GCTSGCF"/>
<name>A0A484BSC5_DRONA</name>
<evidence type="ECO:0000256" key="5">
    <source>
        <dbReference type="SAM" id="Phobius"/>
    </source>
</evidence>
<organism evidence="6 7">
    <name type="scientific">Drosophila navojoa</name>
    <name type="common">Fruit fly</name>
    <dbReference type="NCBI Taxonomy" id="7232"/>
    <lineage>
        <taxon>Eukaryota</taxon>
        <taxon>Metazoa</taxon>
        <taxon>Ecdysozoa</taxon>
        <taxon>Arthropoda</taxon>
        <taxon>Hexapoda</taxon>
        <taxon>Insecta</taxon>
        <taxon>Pterygota</taxon>
        <taxon>Neoptera</taxon>
        <taxon>Endopterygota</taxon>
        <taxon>Diptera</taxon>
        <taxon>Brachycera</taxon>
        <taxon>Muscomorpha</taxon>
        <taxon>Ephydroidea</taxon>
        <taxon>Drosophilidae</taxon>
        <taxon>Drosophila</taxon>
    </lineage>
</organism>
<evidence type="ECO:0000313" key="6">
    <source>
        <dbReference type="EMBL" id="TDG51677.1"/>
    </source>
</evidence>
<dbReference type="InterPro" id="IPR008952">
    <property type="entry name" value="Tetraspanin_EC2_sf"/>
</dbReference>
<dbReference type="Gene3D" id="1.10.1450.10">
    <property type="entry name" value="Tetraspanin"/>
    <property type="match status" value="1"/>
</dbReference>
<keyword evidence="2 5" id="KW-0812">Transmembrane</keyword>